<evidence type="ECO:0000313" key="2">
    <source>
        <dbReference type="Proteomes" id="UP000784294"/>
    </source>
</evidence>
<sequence length="92" mass="10573">MKSGLGPQQHMLHQKAREPIPTGMFSKLAVDIEHETLLVSFDCTHDKSDEHVVRLTRQQEAGQLDYYKSTFSCEVALIRSTCIWPHYSNLIE</sequence>
<dbReference type="AlphaFoldDB" id="A0A448XPJ6"/>
<gene>
    <name evidence="1" type="ORF">PXEA_LOCUS35246</name>
</gene>
<organism evidence="1 2">
    <name type="scientific">Protopolystoma xenopodis</name>
    <dbReference type="NCBI Taxonomy" id="117903"/>
    <lineage>
        <taxon>Eukaryota</taxon>
        <taxon>Metazoa</taxon>
        <taxon>Spiralia</taxon>
        <taxon>Lophotrochozoa</taxon>
        <taxon>Platyhelminthes</taxon>
        <taxon>Monogenea</taxon>
        <taxon>Polyopisthocotylea</taxon>
        <taxon>Polystomatidea</taxon>
        <taxon>Polystomatidae</taxon>
        <taxon>Protopolystoma</taxon>
    </lineage>
</organism>
<dbReference type="Proteomes" id="UP000784294">
    <property type="component" value="Unassembled WGS sequence"/>
</dbReference>
<evidence type="ECO:0000313" key="1">
    <source>
        <dbReference type="EMBL" id="VEL41806.1"/>
    </source>
</evidence>
<keyword evidence="2" id="KW-1185">Reference proteome</keyword>
<reference evidence="1" key="1">
    <citation type="submission" date="2018-11" db="EMBL/GenBank/DDBJ databases">
        <authorList>
            <consortium name="Pathogen Informatics"/>
        </authorList>
    </citation>
    <scope>NUCLEOTIDE SEQUENCE</scope>
</reference>
<accession>A0A448XPJ6</accession>
<comment type="caution">
    <text evidence="1">The sequence shown here is derived from an EMBL/GenBank/DDBJ whole genome shotgun (WGS) entry which is preliminary data.</text>
</comment>
<protein>
    <submittedName>
        <fullName evidence="1">Uncharacterized protein</fullName>
    </submittedName>
</protein>
<dbReference type="EMBL" id="CAAALY010271152">
    <property type="protein sequence ID" value="VEL41806.1"/>
    <property type="molecule type" value="Genomic_DNA"/>
</dbReference>
<name>A0A448XPJ6_9PLAT</name>
<proteinExistence type="predicted"/>